<feature type="domain" description="SnoaL-like" evidence="2">
    <location>
        <begin position="277"/>
        <end position="376"/>
    </location>
</feature>
<comment type="caution">
    <text evidence="4">The sequence shown here is derived from an EMBL/GenBank/DDBJ whole genome shotgun (WGS) entry which is preliminary data.</text>
</comment>
<dbReference type="InterPro" id="IPR037401">
    <property type="entry name" value="SnoaL-like"/>
</dbReference>
<dbReference type="InterPro" id="IPR050266">
    <property type="entry name" value="AB_hydrolase_sf"/>
</dbReference>
<dbReference type="Pfam" id="PF12697">
    <property type="entry name" value="Abhydrolase_6"/>
    <property type="match status" value="1"/>
</dbReference>
<organism evidence="4 5">
    <name type="scientific">Paraburkholderia haematera</name>
    <dbReference type="NCBI Taxonomy" id="2793077"/>
    <lineage>
        <taxon>Bacteria</taxon>
        <taxon>Pseudomonadati</taxon>
        <taxon>Pseudomonadota</taxon>
        <taxon>Betaproteobacteria</taxon>
        <taxon>Burkholderiales</taxon>
        <taxon>Burkholderiaceae</taxon>
        <taxon>Paraburkholderia</taxon>
    </lineage>
</organism>
<dbReference type="SUPFAM" id="SSF54427">
    <property type="entry name" value="NTF2-like"/>
    <property type="match status" value="1"/>
</dbReference>
<name>A0ABM8SPZ7_9BURK</name>
<feature type="domain" description="AB hydrolase-1" evidence="3">
    <location>
        <begin position="22"/>
        <end position="248"/>
    </location>
</feature>
<dbReference type="Proteomes" id="UP000672526">
    <property type="component" value="Unassembled WGS sequence"/>
</dbReference>
<evidence type="ECO:0000256" key="1">
    <source>
        <dbReference type="ARBA" id="ARBA00022801"/>
    </source>
</evidence>
<reference evidence="4 5" key="1">
    <citation type="submission" date="2021-02" db="EMBL/GenBank/DDBJ databases">
        <authorList>
            <person name="Vanwijnsberghe S."/>
        </authorList>
    </citation>
    <scope>NUCLEOTIDE SEQUENCE [LARGE SCALE GENOMIC DNA]</scope>
    <source>
        <strain evidence="4 5">LMG 31837</strain>
    </source>
</reference>
<keyword evidence="1" id="KW-0378">Hydrolase</keyword>
<sequence length="397" mass="42662">MDILTRSTRIHVEEQGDGKMALVFLHYWGGSSRSWDGVVGELSNRYRTITTDHRGWGDSDAPEHGYTIADLANDAQDVIEALNLRRYVLVGHSMGGKVAQLLASRRPNGLEGVVLVAPSPPSPMVLSDEQRAAMAAAYDSRESISWVLDNVLTANLLTPADREQVIVDSLRGAPQAKAAWPNAAMLEDITGDVVSINVPVMVIAGELDQVDRVETLQKELLPRIAAARLHVLPGTGHLSPLEAPFALATGIRAFVGELESQSNTSTRNTPEQVPAAFDAAFNNGDIDSLLGLFSDNATMRMADGETVVSGLEELRRQFSGLLKSGPRIRNQVVFSLVSDDIALVLLDWTVTVTLPDGDHASSRGTATQVMTRGDDGGWKLRISNPLGTARAAEVASV</sequence>
<dbReference type="Gene3D" id="3.10.450.50">
    <property type="match status" value="1"/>
</dbReference>
<proteinExistence type="predicted"/>
<evidence type="ECO:0000259" key="2">
    <source>
        <dbReference type="Pfam" id="PF12680"/>
    </source>
</evidence>
<keyword evidence="4" id="KW-0456">Lyase</keyword>
<evidence type="ECO:0000313" key="5">
    <source>
        <dbReference type="Proteomes" id="UP000672526"/>
    </source>
</evidence>
<evidence type="ECO:0000259" key="3">
    <source>
        <dbReference type="Pfam" id="PF12697"/>
    </source>
</evidence>
<dbReference type="Gene3D" id="3.40.50.1820">
    <property type="entry name" value="alpha/beta hydrolase"/>
    <property type="match status" value="1"/>
</dbReference>
<evidence type="ECO:0000313" key="4">
    <source>
        <dbReference type="EMBL" id="CAE6824181.1"/>
    </source>
</evidence>
<dbReference type="InterPro" id="IPR029058">
    <property type="entry name" value="AB_hydrolase_fold"/>
</dbReference>
<dbReference type="PRINTS" id="PR00111">
    <property type="entry name" value="ABHYDROLASE"/>
</dbReference>
<accession>A0ABM8SPZ7</accession>
<dbReference type="InterPro" id="IPR000073">
    <property type="entry name" value="AB_hydrolase_1"/>
</dbReference>
<dbReference type="SUPFAM" id="SSF53474">
    <property type="entry name" value="alpha/beta-Hydrolases"/>
    <property type="match status" value="1"/>
</dbReference>
<dbReference type="RefSeq" id="WP_211616318.1">
    <property type="nucleotide sequence ID" value="NZ_CAJNBK010000031.1"/>
</dbReference>
<dbReference type="EMBL" id="CAJNBK010000031">
    <property type="protein sequence ID" value="CAE6824181.1"/>
    <property type="molecule type" value="Genomic_DNA"/>
</dbReference>
<dbReference type="Pfam" id="PF12680">
    <property type="entry name" value="SnoaL_2"/>
    <property type="match status" value="1"/>
</dbReference>
<dbReference type="PANTHER" id="PTHR43798">
    <property type="entry name" value="MONOACYLGLYCEROL LIPASE"/>
    <property type="match status" value="1"/>
</dbReference>
<dbReference type="InterPro" id="IPR032710">
    <property type="entry name" value="NTF2-like_dom_sf"/>
</dbReference>
<dbReference type="GO" id="GO:0070205">
    <property type="term" value="F:2-succinyl-6-hydroxy-2,4-cyclohexadiene-1-carboxylate synthase activity"/>
    <property type="evidence" value="ECO:0007669"/>
    <property type="project" value="UniProtKB-EC"/>
</dbReference>
<dbReference type="PANTHER" id="PTHR43798:SF31">
    <property type="entry name" value="AB HYDROLASE SUPERFAMILY PROTEIN YCLE"/>
    <property type="match status" value="1"/>
</dbReference>
<keyword evidence="5" id="KW-1185">Reference proteome</keyword>
<dbReference type="EC" id="4.2.99.20" evidence="4"/>
<protein>
    <submittedName>
        <fullName evidence="4">2-succinyl-6-hydroxy-2, 4-cyclohexadiene-1-carboxylate synthase</fullName>
        <ecNumber evidence="4">4.2.99.20</ecNumber>
    </submittedName>
</protein>
<gene>
    <name evidence="4" type="primary">menH_9</name>
    <name evidence="4" type="ORF">R69888_06252</name>
</gene>